<evidence type="ECO:0008006" key="4">
    <source>
        <dbReference type="Google" id="ProtNLM"/>
    </source>
</evidence>
<protein>
    <recommendedName>
        <fullName evidence="4">Autotransporter domain-containing protein</fullName>
    </recommendedName>
</protein>
<evidence type="ECO:0000313" key="3">
    <source>
        <dbReference type="Proteomes" id="UP001203512"/>
    </source>
</evidence>
<reference evidence="2 3" key="1">
    <citation type="submission" date="2022-04" db="EMBL/GenBank/DDBJ databases">
        <authorList>
            <person name="Huq M.A."/>
        </authorList>
    </citation>
    <scope>NUCLEOTIDE SEQUENCE [LARGE SCALE GENOMIC DNA]</scope>
    <source>
        <strain evidence="2 3">MAH-33</strain>
    </source>
</reference>
<proteinExistence type="predicted"/>
<sequence>MAGWVSLRIASTVMGGDTAPPSPLQLEAVAAAELVTPPLQRKVLTTSLPARPYSARSAVSKVFVAAEKAPITRAESIGPRPEASFAPLMVEAAQPGQSPSPDQPAPPAFPMSSPASAKGDRWRASAWILWREGSGNPQDLVTAGRLGGSQAGLRLDYDITPASISRTAFYGRLSSALNRPASPEGAVGVAWQPARSVPLTIAAERRIALGDGARNANAVFAVGGFGPRPLLGKVEAQAYAQAGMVGFNRRDLFADGKLSLLAPVTRTPVRTGISLSGGAQPQVERLDIGPEVQLRLPMPRAASRLSIEWRGRVAGKASPSSGLAVTLGGDF</sequence>
<dbReference type="RefSeq" id="WP_247234627.1">
    <property type="nucleotide sequence ID" value="NZ_JALKHS010000021.1"/>
</dbReference>
<feature type="region of interest" description="Disordered" evidence="1">
    <location>
        <begin position="93"/>
        <end position="117"/>
    </location>
</feature>
<gene>
    <name evidence="2" type="ORF">MU848_17735</name>
</gene>
<dbReference type="Proteomes" id="UP001203512">
    <property type="component" value="Unassembled WGS sequence"/>
</dbReference>
<dbReference type="EMBL" id="JALKHS010000021">
    <property type="protein sequence ID" value="MCK0533435.1"/>
    <property type="molecule type" value="Genomic_DNA"/>
</dbReference>
<evidence type="ECO:0000313" key="2">
    <source>
        <dbReference type="EMBL" id="MCK0533435.1"/>
    </source>
</evidence>
<evidence type="ECO:0000256" key="1">
    <source>
        <dbReference type="SAM" id="MobiDB-lite"/>
    </source>
</evidence>
<organism evidence="2 3">
    <name type="scientific">Sphingobium agri</name>
    <dbReference type="NCBI Taxonomy" id="2933566"/>
    <lineage>
        <taxon>Bacteria</taxon>
        <taxon>Pseudomonadati</taxon>
        <taxon>Pseudomonadota</taxon>
        <taxon>Alphaproteobacteria</taxon>
        <taxon>Sphingomonadales</taxon>
        <taxon>Sphingomonadaceae</taxon>
        <taxon>Sphingobium</taxon>
    </lineage>
</organism>
<name>A0ABT0E236_9SPHN</name>
<comment type="caution">
    <text evidence="2">The sequence shown here is derived from an EMBL/GenBank/DDBJ whole genome shotgun (WGS) entry which is preliminary data.</text>
</comment>
<accession>A0ABT0E236</accession>
<keyword evidence="3" id="KW-1185">Reference proteome</keyword>